<reference evidence="2 3" key="1">
    <citation type="submission" date="2020-02" db="EMBL/GenBank/DDBJ databases">
        <title>Genome sequence of Roseobacter ponti.</title>
        <authorList>
            <person name="Hollensteiner J."/>
            <person name="Schneider D."/>
            <person name="Poehlein A."/>
            <person name="Daniel R."/>
        </authorList>
    </citation>
    <scope>NUCLEOTIDE SEQUENCE [LARGE SCALE GENOMIC DNA]</scope>
    <source>
        <strain evidence="2 3">DSM 106830</strain>
    </source>
</reference>
<dbReference type="Proteomes" id="UP000503308">
    <property type="component" value="Chromosome"/>
</dbReference>
<dbReference type="InterPro" id="IPR008579">
    <property type="entry name" value="UGlyAH_Cupin_dom"/>
</dbReference>
<keyword evidence="3" id="KW-1185">Reference proteome</keyword>
<sequence>MTKTATIIRFDPQGPDGLETWEEMNYASLVSGEPVQRGHIYHEIEAQGYLAGVWDCTAFTDQMMPYPVDEYMLFLKGDLSMVLPDGREIDIRAGDAFVIPKGFMCQWKQPGPVHKIFMILDGPVPDAENASLRRITVPDLSAPDGADVTASRTDFLNAAGTMRVEVQSFGATTQPGKKASENMLISVLEGRLSLHDGLEAHEFLPGDTAYIHQNDSVSWETDAGTRVITASYIDMAEAQVSANSSSTSDMASVRMSNI</sequence>
<accession>A0A858SUI0</accession>
<dbReference type="RefSeq" id="WP_169641168.1">
    <property type="nucleotide sequence ID" value="NZ_CP048788.1"/>
</dbReference>
<dbReference type="PANTHER" id="PTHR40943:SF1">
    <property type="entry name" value="CYTOPLASMIC PROTEIN"/>
    <property type="match status" value="1"/>
</dbReference>
<evidence type="ECO:0000259" key="1">
    <source>
        <dbReference type="Pfam" id="PF05899"/>
    </source>
</evidence>
<dbReference type="InterPro" id="IPR011051">
    <property type="entry name" value="RmlC_Cupin_sf"/>
</dbReference>
<evidence type="ECO:0000313" key="3">
    <source>
        <dbReference type="Proteomes" id="UP000503308"/>
    </source>
</evidence>
<protein>
    <submittedName>
        <fullName evidence="2">DUF861 domain-containing protein</fullName>
    </submittedName>
</protein>
<dbReference type="PANTHER" id="PTHR40943">
    <property type="entry name" value="CYTOPLASMIC PROTEIN-RELATED"/>
    <property type="match status" value="1"/>
</dbReference>
<dbReference type="Pfam" id="PF05899">
    <property type="entry name" value="Cupin_3"/>
    <property type="match status" value="1"/>
</dbReference>
<dbReference type="SUPFAM" id="SSF51182">
    <property type="entry name" value="RmlC-like cupins"/>
    <property type="match status" value="2"/>
</dbReference>
<proteinExistence type="predicted"/>
<dbReference type="Gene3D" id="2.60.120.10">
    <property type="entry name" value="Jelly Rolls"/>
    <property type="match status" value="2"/>
</dbReference>
<dbReference type="AlphaFoldDB" id="A0A858SUI0"/>
<name>A0A858SUI0_9RHOB</name>
<dbReference type="KEGG" id="rpon:G3256_12625"/>
<evidence type="ECO:0000313" key="2">
    <source>
        <dbReference type="EMBL" id="QJF51950.1"/>
    </source>
</evidence>
<feature type="domain" description="(S)-ureidoglycine aminohydrolase cupin" evidence="1">
    <location>
        <begin position="51"/>
        <end position="116"/>
    </location>
</feature>
<organism evidence="2 3">
    <name type="scientific">Roseobacter ponti</name>
    <dbReference type="NCBI Taxonomy" id="1891787"/>
    <lineage>
        <taxon>Bacteria</taxon>
        <taxon>Pseudomonadati</taxon>
        <taxon>Pseudomonadota</taxon>
        <taxon>Alphaproteobacteria</taxon>
        <taxon>Rhodobacterales</taxon>
        <taxon>Roseobacteraceae</taxon>
        <taxon>Roseobacter</taxon>
    </lineage>
</organism>
<dbReference type="InterPro" id="IPR014710">
    <property type="entry name" value="RmlC-like_jellyroll"/>
</dbReference>
<gene>
    <name evidence="2" type="ORF">G3256_12625</name>
</gene>
<dbReference type="EMBL" id="CP048788">
    <property type="protein sequence ID" value="QJF51950.1"/>
    <property type="molecule type" value="Genomic_DNA"/>
</dbReference>